<proteinExistence type="predicted"/>
<name>A0A1J1HXV9_9DIPT</name>
<gene>
    <name evidence="1" type="ORF">CLUMA_CG006372</name>
</gene>
<organism evidence="1 2">
    <name type="scientific">Clunio marinus</name>
    <dbReference type="NCBI Taxonomy" id="568069"/>
    <lineage>
        <taxon>Eukaryota</taxon>
        <taxon>Metazoa</taxon>
        <taxon>Ecdysozoa</taxon>
        <taxon>Arthropoda</taxon>
        <taxon>Hexapoda</taxon>
        <taxon>Insecta</taxon>
        <taxon>Pterygota</taxon>
        <taxon>Neoptera</taxon>
        <taxon>Endopterygota</taxon>
        <taxon>Diptera</taxon>
        <taxon>Nematocera</taxon>
        <taxon>Chironomoidea</taxon>
        <taxon>Chironomidae</taxon>
        <taxon>Clunio</taxon>
    </lineage>
</organism>
<sequence>MKTHTLHSQRAAWSYGRVEYLCAIAIWDLVLIFCCQSFNCVHGLAFHDNMLKVLVSFFIKWYSQLRAQQLLSRIGISVQGESMLNMHAH</sequence>
<dbReference type="EMBL" id="CVRI01000035">
    <property type="protein sequence ID" value="CRK92803.1"/>
    <property type="molecule type" value="Genomic_DNA"/>
</dbReference>
<evidence type="ECO:0000313" key="2">
    <source>
        <dbReference type="Proteomes" id="UP000183832"/>
    </source>
</evidence>
<dbReference type="Proteomes" id="UP000183832">
    <property type="component" value="Unassembled WGS sequence"/>
</dbReference>
<reference evidence="1 2" key="1">
    <citation type="submission" date="2015-04" db="EMBL/GenBank/DDBJ databases">
        <authorList>
            <person name="Syromyatnikov M.Y."/>
            <person name="Popov V.N."/>
        </authorList>
    </citation>
    <scope>NUCLEOTIDE SEQUENCE [LARGE SCALE GENOMIC DNA]</scope>
</reference>
<dbReference type="AlphaFoldDB" id="A0A1J1HXV9"/>
<protein>
    <submittedName>
        <fullName evidence="1">CLUMA_CG006372, isoform A</fullName>
    </submittedName>
</protein>
<keyword evidence="2" id="KW-1185">Reference proteome</keyword>
<accession>A0A1J1HXV9</accession>
<evidence type="ECO:0000313" key="1">
    <source>
        <dbReference type="EMBL" id="CRK92803.1"/>
    </source>
</evidence>